<dbReference type="GO" id="GO:0045892">
    <property type="term" value="P:negative regulation of DNA-templated transcription"/>
    <property type="evidence" value="ECO:0007669"/>
    <property type="project" value="InterPro"/>
</dbReference>
<reference evidence="11 12" key="1">
    <citation type="journal article" date="2009" name="PLoS ONE">
        <title>The complete genome of Teredinibacter turnerae T7901: an intracellular endosymbiont of marine wood-boring bivalves (shipworms).</title>
        <authorList>
            <person name="Yang J.C."/>
            <person name="Madupu R."/>
            <person name="Durkin A.S."/>
            <person name="Ekborg N.A."/>
            <person name="Pedamallu C.S."/>
            <person name="Hostetler J.B."/>
            <person name="Radune D."/>
            <person name="Toms B.S."/>
            <person name="Henrissat B."/>
            <person name="Coutinho P.M."/>
            <person name="Schwarz S."/>
            <person name="Field L."/>
            <person name="Trindade-Silva A.E."/>
            <person name="Soares C.A.G."/>
            <person name="Elshahawi S."/>
            <person name="Hanora A."/>
            <person name="Schmidt E.W."/>
            <person name="Haygood M.G."/>
            <person name="Posfai J."/>
            <person name="Benner J."/>
            <person name="Madinger C."/>
            <person name="Nove J."/>
            <person name="Anton B."/>
            <person name="Chaudhary K."/>
            <person name="Foster J."/>
            <person name="Holman A."/>
            <person name="Kumar S."/>
            <person name="Lessard P.A."/>
            <person name="Luyten Y.A."/>
            <person name="Slatko B."/>
            <person name="Wood N."/>
            <person name="Wu B."/>
            <person name="Teplitski M."/>
            <person name="Mougous J.D."/>
            <person name="Ward N."/>
            <person name="Eisen J.A."/>
            <person name="Badger J.H."/>
            <person name="Distel D.L."/>
        </authorList>
    </citation>
    <scope>NUCLEOTIDE SEQUENCE [LARGE SCALE GENOMIC DNA]</scope>
    <source>
        <strain evidence="12">ATCC 39867 / T7901</strain>
    </source>
</reference>
<keyword evidence="4" id="KW-1005">Bacterial flagellum biogenesis</keyword>
<keyword evidence="6" id="KW-0804">Transcription</keyword>
<dbReference type="STRING" id="377629.TERTU_1216"/>
<dbReference type="AlphaFoldDB" id="C5BRR2"/>
<evidence type="ECO:0000256" key="5">
    <source>
        <dbReference type="ARBA" id="ARBA00023015"/>
    </source>
</evidence>
<keyword evidence="3" id="KW-0678">Repressor</keyword>
<protein>
    <recommendedName>
        <fullName evidence="2">Negative regulator of flagellin synthesis</fullName>
    </recommendedName>
    <alternativeName>
        <fullName evidence="8">Anti-sigma-28 factor</fullName>
    </alternativeName>
</protein>
<name>C5BRR2_TERTT</name>
<evidence type="ECO:0000313" key="12">
    <source>
        <dbReference type="Proteomes" id="UP000009080"/>
    </source>
</evidence>
<keyword evidence="11" id="KW-0966">Cell projection</keyword>
<gene>
    <name evidence="11" type="ordered locus">TERTU_1216</name>
</gene>
<dbReference type="KEGG" id="ttu:TERTU_1216"/>
<evidence type="ECO:0000256" key="8">
    <source>
        <dbReference type="ARBA" id="ARBA00030117"/>
    </source>
</evidence>
<accession>C5BRR2</accession>
<keyword evidence="11" id="KW-0969">Cilium</keyword>
<dbReference type="GO" id="GO:0044781">
    <property type="term" value="P:bacterial-type flagellum organization"/>
    <property type="evidence" value="ECO:0007669"/>
    <property type="project" value="UniProtKB-KW"/>
</dbReference>
<proteinExistence type="inferred from homology"/>
<keyword evidence="5" id="KW-0805">Transcription regulation</keyword>
<evidence type="ECO:0000256" key="3">
    <source>
        <dbReference type="ARBA" id="ARBA00022491"/>
    </source>
</evidence>
<keyword evidence="11" id="KW-0282">Flagellum</keyword>
<dbReference type="SUPFAM" id="SSF101498">
    <property type="entry name" value="Anti-sigma factor FlgM"/>
    <property type="match status" value="1"/>
</dbReference>
<evidence type="ECO:0000256" key="2">
    <source>
        <dbReference type="ARBA" id="ARBA00017823"/>
    </source>
</evidence>
<evidence type="ECO:0000256" key="7">
    <source>
        <dbReference type="ARBA" id="ARBA00024739"/>
    </source>
</evidence>
<evidence type="ECO:0000256" key="1">
    <source>
        <dbReference type="ARBA" id="ARBA00005322"/>
    </source>
</evidence>
<comment type="similarity">
    <text evidence="1">Belongs to the FlgM family.</text>
</comment>
<feature type="region of interest" description="Disordered" evidence="9">
    <location>
        <begin position="1"/>
        <end position="51"/>
    </location>
</feature>
<evidence type="ECO:0000256" key="6">
    <source>
        <dbReference type="ARBA" id="ARBA00023163"/>
    </source>
</evidence>
<dbReference type="NCBIfam" id="TIGR03824">
    <property type="entry name" value="FlgM_jcvi"/>
    <property type="match status" value="1"/>
</dbReference>
<evidence type="ECO:0000259" key="10">
    <source>
        <dbReference type="Pfam" id="PF04316"/>
    </source>
</evidence>
<organism evidence="11 12">
    <name type="scientific">Teredinibacter turnerae (strain ATCC 39867 / T7901)</name>
    <dbReference type="NCBI Taxonomy" id="377629"/>
    <lineage>
        <taxon>Bacteria</taxon>
        <taxon>Pseudomonadati</taxon>
        <taxon>Pseudomonadota</taxon>
        <taxon>Gammaproteobacteria</taxon>
        <taxon>Cellvibrionales</taxon>
        <taxon>Cellvibrionaceae</taxon>
        <taxon>Teredinibacter</taxon>
    </lineage>
</organism>
<dbReference type="OrthoDB" id="5298032at2"/>
<feature type="domain" description="Anti-sigma-28 factor FlgM C-terminal" evidence="10">
    <location>
        <begin position="44"/>
        <end position="98"/>
    </location>
</feature>
<evidence type="ECO:0000256" key="4">
    <source>
        <dbReference type="ARBA" id="ARBA00022795"/>
    </source>
</evidence>
<dbReference type="HOGENOM" id="CLU_149304_0_3_6"/>
<dbReference type="eggNOG" id="COG2747">
    <property type="taxonomic scope" value="Bacteria"/>
</dbReference>
<feature type="compositionally biased region" description="Low complexity" evidence="9">
    <location>
        <begin position="1"/>
        <end position="24"/>
    </location>
</feature>
<dbReference type="Proteomes" id="UP000009080">
    <property type="component" value="Chromosome"/>
</dbReference>
<sequence length="104" mass="10464">MVIDTGNNLNPASGAASGSAKARATPTGRNAPAAEYSPAPAAQDSVSLSPQGQTLAKLSTALSQSPDVDQDKVAAIRAALAEGRYQVDAQAIAGKMLEQDDLLG</sequence>
<dbReference type="EMBL" id="CP001614">
    <property type="protein sequence ID" value="ACR11321.1"/>
    <property type="molecule type" value="Genomic_DNA"/>
</dbReference>
<evidence type="ECO:0000313" key="11">
    <source>
        <dbReference type="EMBL" id="ACR11321.1"/>
    </source>
</evidence>
<feature type="compositionally biased region" description="Low complexity" evidence="9">
    <location>
        <begin position="31"/>
        <end position="42"/>
    </location>
</feature>
<dbReference type="InterPro" id="IPR035890">
    <property type="entry name" value="Anti-sigma-28_factor_FlgM_sf"/>
</dbReference>
<dbReference type="InterPro" id="IPR007412">
    <property type="entry name" value="FlgM"/>
</dbReference>
<dbReference type="Pfam" id="PF04316">
    <property type="entry name" value="FlgM"/>
    <property type="match status" value="1"/>
</dbReference>
<dbReference type="InterPro" id="IPR031316">
    <property type="entry name" value="FlgM_C"/>
</dbReference>
<comment type="function">
    <text evidence="7">Responsible for the coupling of flagellin expression to flagellar assembly by preventing expression of the flagellin genes when a component of the middle class of proteins is defective. It negatively regulates flagellar genes by inhibiting the activity of FliA by directly binding to FliA.</text>
</comment>
<dbReference type="RefSeq" id="WP_015817433.1">
    <property type="nucleotide sequence ID" value="NC_012997.1"/>
</dbReference>
<keyword evidence="12" id="KW-1185">Reference proteome</keyword>
<evidence type="ECO:0000256" key="9">
    <source>
        <dbReference type="SAM" id="MobiDB-lite"/>
    </source>
</evidence>